<evidence type="ECO:0000313" key="4">
    <source>
        <dbReference type="EMBL" id="RCH85359.1"/>
    </source>
</evidence>
<dbReference type="Pfam" id="PF06320">
    <property type="entry name" value="GCN5L1"/>
    <property type="match status" value="1"/>
</dbReference>
<reference evidence="4 5" key="1">
    <citation type="journal article" date="2018" name="G3 (Bethesda)">
        <title>Phylogenetic and Phylogenomic Definition of Rhizopus Species.</title>
        <authorList>
            <person name="Gryganskyi A.P."/>
            <person name="Golan J."/>
            <person name="Dolatabadi S."/>
            <person name="Mondo S."/>
            <person name="Robb S."/>
            <person name="Idnurm A."/>
            <person name="Muszewska A."/>
            <person name="Steczkiewicz K."/>
            <person name="Masonjones S."/>
            <person name="Liao H.L."/>
            <person name="Gajdeczka M.T."/>
            <person name="Anike F."/>
            <person name="Vuek A."/>
            <person name="Anishchenko I.M."/>
            <person name="Voigt K."/>
            <person name="de Hoog G.S."/>
            <person name="Smith M.E."/>
            <person name="Heitman J."/>
            <person name="Vilgalys R."/>
            <person name="Stajich J.E."/>
        </authorList>
    </citation>
    <scope>NUCLEOTIDE SEQUENCE [LARGE SCALE GENOMIC DNA]</scope>
    <source>
        <strain evidence="4 5">LSU 92-RS-03</strain>
    </source>
</reference>
<dbReference type="EMBL" id="PJQM01004193">
    <property type="protein sequence ID" value="RCH85359.1"/>
    <property type="molecule type" value="Genomic_DNA"/>
</dbReference>
<evidence type="ECO:0000256" key="1">
    <source>
        <dbReference type="ARBA" id="ARBA00007133"/>
    </source>
</evidence>
<dbReference type="GO" id="GO:0031083">
    <property type="term" value="C:BLOC-1 complex"/>
    <property type="evidence" value="ECO:0007669"/>
    <property type="project" value="InterPro"/>
</dbReference>
<organism evidence="4 5">
    <name type="scientific">Rhizopus stolonifer</name>
    <name type="common">Rhizopus nigricans</name>
    <dbReference type="NCBI Taxonomy" id="4846"/>
    <lineage>
        <taxon>Eukaryota</taxon>
        <taxon>Fungi</taxon>
        <taxon>Fungi incertae sedis</taxon>
        <taxon>Mucoromycota</taxon>
        <taxon>Mucoromycotina</taxon>
        <taxon>Mucoromycetes</taxon>
        <taxon>Mucorales</taxon>
        <taxon>Mucorineae</taxon>
        <taxon>Rhizopodaceae</taxon>
        <taxon>Rhizopus</taxon>
    </lineage>
</organism>
<proteinExistence type="inferred from homology"/>
<keyword evidence="5" id="KW-1185">Reference proteome</keyword>
<dbReference type="PANTHER" id="PTHR13073">
    <property type="entry name" value="BLOC-1 COMPLEX SUBUNIT 1"/>
    <property type="match status" value="1"/>
</dbReference>
<evidence type="ECO:0000256" key="3">
    <source>
        <dbReference type="SAM" id="Coils"/>
    </source>
</evidence>
<dbReference type="AlphaFoldDB" id="A0A367J695"/>
<feature type="coiled-coil region" evidence="3">
    <location>
        <begin position="2"/>
        <end position="36"/>
    </location>
</feature>
<accession>A0A367J695</accession>
<dbReference type="STRING" id="4846.A0A367J695"/>
<comment type="similarity">
    <text evidence="1">Belongs to the BLOC1S1 family.</text>
</comment>
<protein>
    <recommendedName>
        <fullName evidence="2">Biogenesis of lysosome-related organelles complex 1 subunit 1</fullName>
    </recommendedName>
</protein>
<evidence type="ECO:0000313" key="5">
    <source>
        <dbReference type="Proteomes" id="UP000253551"/>
    </source>
</evidence>
<dbReference type="PANTHER" id="PTHR13073:SF0">
    <property type="entry name" value="BIOGENESIS OF LYSOSOME-RELATED ORGANELLES COMPLEX 1 SUBUNIT 1"/>
    <property type="match status" value="1"/>
</dbReference>
<comment type="caution">
    <text evidence="4">The sequence shown here is derived from an EMBL/GenBank/DDBJ whole genome shotgun (WGS) entry which is preliminary data.</text>
</comment>
<keyword evidence="3" id="KW-0175">Coiled coil</keyword>
<dbReference type="Proteomes" id="UP000253551">
    <property type="component" value="Unassembled WGS sequence"/>
</dbReference>
<dbReference type="InterPro" id="IPR009395">
    <property type="entry name" value="BLOC1S1"/>
</dbReference>
<name>A0A367J695_RHIST</name>
<sequence length="128" mass="14858">MSDSLSQLVKAHQEKRTELKKNNEQIRKNAMQATHELTDTVNNYMNEGVNDIFIKQKDLEQQSRKLATQTSKYVSQTQQWLSLVDNFNNSLKELGDVKNWAQIMENDMKTIMSTLEFVHQGTTPPIEQ</sequence>
<dbReference type="OrthoDB" id="20018at2759"/>
<gene>
    <name evidence="4" type="primary">BLOC1S1</name>
    <name evidence="4" type="ORF">CU098_008919</name>
</gene>
<dbReference type="GO" id="GO:0016197">
    <property type="term" value="P:endosomal transport"/>
    <property type="evidence" value="ECO:0007669"/>
    <property type="project" value="TreeGrafter"/>
</dbReference>
<evidence type="ECO:0000256" key="2">
    <source>
        <dbReference type="ARBA" id="ARBA00019577"/>
    </source>
</evidence>